<accession>A0AAD9SH95</accession>
<dbReference type="EMBL" id="JAUJFL010000002">
    <property type="protein sequence ID" value="KAK2609585.1"/>
    <property type="molecule type" value="Genomic_DNA"/>
</dbReference>
<comment type="caution">
    <text evidence="2">The sequence shown here is derived from an EMBL/GenBank/DDBJ whole genome shotgun (WGS) entry which is preliminary data.</text>
</comment>
<proteinExistence type="predicted"/>
<evidence type="ECO:0000313" key="2">
    <source>
        <dbReference type="EMBL" id="KAK2609585.1"/>
    </source>
</evidence>
<evidence type="ECO:0008006" key="4">
    <source>
        <dbReference type="Google" id="ProtNLM"/>
    </source>
</evidence>
<evidence type="ECO:0000256" key="1">
    <source>
        <dbReference type="SAM" id="MobiDB-lite"/>
    </source>
</evidence>
<feature type="compositionally biased region" description="Acidic residues" evidence="1">
    <location>
        <begin position="444"/>
        <end position="457"/>
    </location>
</feature>
<dbReference type="Proteomes" id="UP001265746">
    <property type="component" value="Unassembled WGS sequence"/>
</dbReference>
<dbReference type="AlphaFoldDB" id="A0AAD9SH95"/>
<organism evidence="2 3">
    <name type="scientific">Phomopsis amygdali</name>
    <name type="common">Fusicoccum amygdali</name>
    <dbReference type="NCBI Taxonomy" id="1214568"/>
    <lineage>
        <taxon>Eukaryota</taxon>
        <taxon>Fungi</taxon>
        <taxon>Dikarya</taxon>
        <taxon>Ascomycota</taxon>
        <taxon>Pezizomycotina</taxon>
        <taxon>Sordariomycetes</taxon>
        <taxon>Sordariomycetidae</taxon>
        <taxon>Diaporthales</taxon>
        <taxon>Diaporthaceae</taxon>
        <taxon>Diaporthe</taxon>
    </lineage>
</organism>
<feature type="compositionally biased region" description="Basic and acidic residues" evidence="1">
    <location>
        <begin position="458"/>
        <end position="475"/>
    </location>
</feature>
<gene>
    <name evidence="2" type="ORF">N8I77_003081</name>
</gene>
<sequence>MAQDAGTGQPVPAPGTASSTLAILPPELLSIIAADPSLTNRDRKQARLTCRLLETAMTPFIFRRAFISRITADRDGFLSLAASPRLAAYVEEVVWYELGCDSSAFANLPDGLDEYQHLQSHLLGASGLFWLCVPPAFPEATYFDEEDPSGISLYQPNISIDFLGQFTAAITCMPKLHAFSSEPMPWDRILSQGADGYPFDVGLMQTHAPANTRAWSQGLLGFLMPTMMEEQGRITRLRCFVVDLSCSFVYAVLASRAALTHITSLDLSFVPGWAGATCYDLKMPVLRRALMEASGLEELSIAMDCGGGLFGPSQPFHVSNGLFQDDGGKLSKWEHLRTLRLAFMYMNERWLVPLVKNHAEKLRHLILEQCDLMKPLDLELSRLNELQHLSITTTEPENPRYHSESDSDEEDLEVLHYKTVDIGEAEDITMGHFVWRNGRRDKDNDDDDSSFVDEADQISDHDSEWWSDAHSDSGD</sequence>
<dbReference type="SUPFAM" id="SSF52047">
    <property type="entry name" value="RNI-like"/>
    <property type="match status" value="1"/>
</dbReference>
<name>A0AAD9SH95_PHOAM</name>
<protein>
    <recommendedName>
        <fullName evidence="4">F-box domain-containing protein</fullName>
    </recommendedName>
</protein>
<feature type="region of interest" description="Disordered" evidence="1">
    <location>
        <begin position="437"/>
        <end position="475"/>
    </location>
</feature>
<reference evidence="2" key="1">
    <citation type="submission" date="2023-06" db="EMBL/GenBank/DDBJ databases">
        <authorList>
            <person name="Noh H."/>
        </authorList>
    </citation>
    <scope>NUCLEOTIDE SEQUENCE</scope>
    <source>
        <strain evidence="2">DUCC20226</strain>
    </source>
</reference>
<keyword evidence="3" id="KW-1185">Reference proteome</keyword>
<evidence type="ECO:0000313" key="3">
    <source>
        <dbReference type="Proteomes" id="UP001265746"/>
    </source>
</evidence>